<organism evidence="1 2">
    <name type="scientific">Thermomonospora echinospora</name>
    <dbReference type="NCBI Taxonomy" id="1992"/>
    <lineage>
        <taxon>Bacteria</taxon>
        <taxon>Bacillati</taxon>
        <taxon>Actinomycetota</taxon>
        <taxon>Actinomycetes</taxon>
        <taxon>Streptosporangiales</taxon>
        <taxon>Thermomonosporaceae</taxon>
        <taxon>Thermomonospora</taxon>
    </lineage>
</organism>
<gene>
    <name evidence="1" type="ORF">SAMN04489712_1362</name>
</gene>
<evidence type="ECO:0000313" key="2">
    <source>
        <dbReference type="Proteomes" id="UP000236723"/>
    </source>
</evidence>
<dbReference type="SUPFAM" id="SSF82171">
    <property type="entry name" value="DPP6 N-terminal domain-like"/>
    <property type="match status" value="1"/>
</dbReference>
<dbReference type="RefSeq" id="WP_103944525.1">
    <property type="nucleotide sequence ID" value="NZ_FNVO01000036.1"/>
</dbReference>
<dbReference type="InterPro" id="IPR015943">
    <property type="entry name" value="WD40/YVTN_repeat-like_dom_sf"/>
</dbReference>
<accession>A0A1H6E5C5</accession>
<evidence type="ECO:0000313" key="1">
    <source>
        <dbReference type="EMBL" id="SEG92890.1"/>
    </source>
</evidence>
<dbReference type="OrthoDB" id="3514938at2"/>
<sequence>MGDRSWDVVIDALPERRVERACLVLGLHRRHDTVVAVLDADAGEFVRVPEIEDGLHSLALYRDGTRLLLGRSGGGHSLLTLATGWRQPLPGEPGLAAPSPDGRDLAVLSPGTDEVGDDTVSVSVSRIGTPGARRLWRAPGGWSEESAINWSPDGRLLAATYLDPDEEIAAVILDAADGTVLGHHPQMGTVGGPGGAWLSERGLLLYDEYAGDDEAWTLQDPYNGGSRGPDRLPGALMAVVGDRIIRYVHDAGFLRFVTTDMDGGGLRPFITVPPGSTFWRLDVAPPVLLELWAAAASR</sequence>
<name>A0A1H6E5C5_9ACTN</name>
<keyword evidence="2" id="KW-1185">Reference proteome</keyword>
<dbReference type="AlphaFoldDB" id="A0A1H6E5C5"/>
<reference evidence="2" key="1">
    <citation type="submission" date="2016-10" db="EMBL/GenBank/DDBJ databases">
        <authorList>
            <person name="Varghese N."/>
            <person name="Submissions S."/>
        </authorList>
    </citation>
    <scope>NUCLEOTIDE SEQUENCE [LARGE SCALE GENOMIC DNA]</scope>
    <source>
        <strain evidence="2">DSM 43163</strain>
    </source>
</reference>
<protein>
    <recommendedName>
        <fullName evidence="3">WD40-like Beta Propeller Repeat</fullName>
    </recommendedName>
</protein>
<dbReference type="Gene3D" id="2.130.10.10">
    <property type="entry name" value="YVTN repeat-like/Quinoprotein amine dehydrogenase"/>
    <property type="match status" value="1"/>
</dbReference>
<dbReference type="Proteomes" id="UP000236723">
    <property type="component" value="Unassembled WGS sequence"/>
</dbReference>
<dbReference type="EMBL" id="FNVO01000036">
    <property type="protein sequence ID" value="SEG92890.1"/>
    <property type="molecule type" value="Genomic_DNA"/>
</dbReference>
<evidence type="ECO:0008006" key="3">
    <source>
        <dbReference type="Google" id="ProtNLM"/>
    </source>
</evidence>
<proteinExistence type="predicted"/>